<reference evidence="1 2" key="1">
    <citation type="submission" date="2020-11" db="EMBL/GenBank/DDBJ databases">
        <title>Fusibacter basophilias sp. nov.</title>
        <authorList>
            <person name="Qiu D."/>
        </authorList>
    </citation>
    <scope>NUCLEOTIDE SEQUENCE [LARGE SCALE GENOMIC DNA]</scope>
    <source>
        <strain evidence="1 2">Q10-2</strain>
    </source>
</reference>
<organism evidence="1 2">
    <name type="scientific">Fusibacter ferrireducens</name>
    <dbReference type="NCBI Taxonomy" id="2785058"/>
    <lineage>
        <taxon>Bacteria</taxon>
        <taxon>Bacillati</taxon>
        <taxon>Bacillota</taxon>
        <taxon>Clostridia</taxon>
        <taxon>Eubacteriales</taxon>
        <taxon>Eubacteriales Family XII. Incertae Sedis</taxon>
        <taxon>Fusibacter</taxon>
    </lineage>
</organism>
<comment type="caution">
    <text evidence="1">The sequence shown here is derived from an EMBL/GenBank/DDBJ whole genome shotgun (WGS) entry which is preliminary data.</text>
</comment>
<dbReference type="RefSeq" id="WP_194704144.1">
    <property type="nucleotide sequence ID" value="NZ_JADKNH010000023.1"/>
</dbReference>
<protein>
    <submittedName>
        <fullName evidence="1">Uncharacterized protein</fullName>
    </submittedName>
</protein>
<evidence type="ECO:0000313" key="1">
    <source>
        <dbReference type="EMBL" id="MBF4695908.1"/>
    </source>
</evidence>
<accession>A0ABR9ZZM5</accession>
<sequence length="433" mass="50688">MSNIYDILYNFEITIDNYAEKIFEFNEDKIFEMLDELYDEIGPENTSQSNGYVFSTNSDFSGSRKICVELSCRKKRLLELSKFALLFADTILIEFPLTIYLRVRNIDDEIKNMIIEDIELIYWMRDFIDSGIFTFSVNINHLCPDCYMKVVNINECRRLLDIKSNINEELINSVECYIDKNDYGNTIQINGLSSVNSHDTMLLILGDDYKSDILKLRNGQKLSKKLIRKFRVVDDFVDGIFDDLLTSSWLKSEYNTKYVTNRKMDIDVLSREKQYLTNSNVLMKGIEHIVPNIFDIPLEDMIYLRKDEHYSFKVYRDSIMKVANMQNIKDVNECRKAFDDEIRPKLNKLELQIDRHKRRTINRTIAGTLAGVGLFSVGTVTNLIPHSFVEQIFSLGGLEALINLGLKVTDLNTPDYKDDDLYFLWRIKEFQKK</sequence>
<name>A0ABR9ZZM5_9FIRM</name>
<gene>
    <name evidence="1" type="ORF">ISU02_22650</name>
</gene>
<dbReference type="EMBL" id="JADKNH010000023">
    <property type="protein sequence ID" value="MBF4695908.1"/>
    <property type="molecule type" value="Genomic_DNA"/>
</dbReference>
<keyword evidence="2" id="KW-1185">Reference proteome</keyword>
<dbReference type="Proteomes" id="UP000614200">
    <property type="component" value="Unassembled WGS sequence"/>
</dbReference>
<evidence type="ECO:0000313" key="2">
    <source>
        <dbReference type="Proteomes" id="UP000614200"/>
    </source>
</evidence>
<proteinExistence type="predicted"/>